<dbReference type="AlphaFoldDB" id="A0A9D2NTJ1"/>
<evidence type="ECO:0000259" key="5">
    <source>
        <dbReference type="PROSITE" id="PS51085"/>
    </source>
</evidence>
<dbReference type="Pfam" id="PF01799">
    <property type="entry name" value="Fer2_2"/>
    <property type="match status" value="1"/>
</dbReference>
<evidence type="ECO:0000256" key="4">
    <source>
        <dbReference type="ARBA" id="ARBA00023014"/>
    </source>
</evidence>
<dbReference type="PANTHER" id="PTHR44379:SF8">
    <property type="entry name" value="XANTHINE DEHYDROGENASE IRON-SULFUR-BINDING SUBUNIT XDHC-RELATED"/>
    <property type="match status" value="1"/>
</dbReference>
<dbReference type="InterPro" id="IPR036010">
    <property type="entry name" value="2Fe-2S_ferredoxin-like_sf"/>
</dbReference>
<dbReference type="InterPro" id="IPR001041">
    <property type="entry name" value="2Fe-2S_ferredoxin-type"/>
</dbReference>
<dbReference type="Gene3D" id="1.10.150.120">
    <property type="entry name" value="[2Fe-2S]-binding domain"/>
    <property type="match status" value="1"/>
</dbReference>
<keyword evidence="4" id="KW-0411">Iron-sulfur</keyword>
<reference evidence="6" key="1">
    <citation type="journal article" date="2021" name="PeerJ">
        <title>Extensive microbial diversity within the chicken gut microbiome revealed by metagenomics and culture.</title>
        <authorList>
            <person name="Gilroy R."/>
            <person name="Ravi A."/>
            <person name="Getino M."/>
            <person name="Pursley I."/>
            <person name="Horton D.L."/>
            <person name="Alikhan N.F."/>
            <person name="Baker D."/>
            <person name="Gharbi K."/>
            <person name="Hall N."/>
            <person name="Watson M."/>
            <person name="Adriaenssens E.M."/>
            <person name="Foster-Nyarko E."/>
            <person name="Jarju S."/>
            <person name="Secka A."/>
            <person name="Antonio M."/>
            <person name="Oren A."/>
            <person name="Chaudhuri R.R."/>
            <person name="La Ragione R."/>
            <person name="Hildebrand F."/>
            <person name="Pallen M.J."/>
        </authorList>
    </citation>
    <scope>NUCLEOTIDE SEQUENCE</scope>
    <source>
        <strain evidence="6">ChiGjej1B1-1692</strain>
    </source>
</reference>
<keyword evidence="3" id="KW-0408">Iron</keyword>
<dbReference type="InterPro" id="IPR002888">
    <property type="entry name" value="2Fe-2S-bd"/>
</dbReference>
<name>A0A9D2NTJ1_9FIRM</name>
<reference evidence="6" key="2">
    <citation type="submission" date="2021-04" db="EMBL/GenBank/DDBJ databases">
        <authorList>
            <person name="Gilroy R."/>
        </authorList>
    </citation>
    <scope>NUCLEOTIDE SEQUENCE</scope>
    <source>
        <strain evidence="6">ChiGjej1B1-1692</strain>
    </source>
</reference>
<evidence type="ECO:0000313" key="7">
    <source>
        <dbReference type="Proteomes" id="UP000823894"/>
    </source>
</evidence>
<dbReference type="SUPFAM" id="SSF47741">
    <property type="entry name" value="CO dehydrogenase ISP C-domain like"/>
    <property type="match status" value="1"/>
</dbReference>
<evidence type="ECO:0000256" key="1">
    <source>
        <dbReference type="ARBA" id="ARBA00022714"/>
    </source>
</evidence>
<accession>A0A9D2NTJ1</accession>
<keyword evidence="1" id="KW-0001">2Fe-2S</keyword>
<protein>
    <submittedName>
        <fullName evidence="6">2Fe-2S iron-sulfur cluster binding domain-containing protein</fullName>
    </submittedName>
</protein>
<evidence type="ECO:0000256" key="3">
    <source>
        <dbReference type="ARBA" id="ARBA00023004"/>
    </source>
</evidence>
<dbReference type="Proteomes" id="UP000823894">
    <property type="component" value="Unassembled WGS sequence"/>
</dbReference>
<dbReference type="EMBL" id="DWWK01000067">
    <property type="protein sequence ID" value="HJC38376.1"/>
    <property type="molecule type" value="Genomic_DNA"/>
</dbReference>
<keyword evidence="2" id="KW-0479">Metal-binding</keyword>
<dbReference type="SUPFAM" id="SSF54292">
    <property type="entry name" value="2Fe-2S ferredoxin-like"/>
    <property type="match status" value="1"/>
</dbReference>
<dbReference type="CDD" id="cd00207">
    <property type="entry name" value="fer2"/>
    <property type="match status" value="1"/>
</dbReference>
<dbReference type="InterPro" id="IPR051452">
    <property type="entry name" value="Diverse_Oxidoreductases"/>
</dbReference>
<dbReference type="PROSITE" id="PS51085">
    <property type="entry name" value="2FE2S_FER_2"/>
    <property type="match status" value="1"/>
</dbReference>
<proteinExistence type="predicted"/>
<dbReference type="Gene3D" id="3.10.20.30">
    <property type="match status" value="1"/>
</dbReference>
<dbReference type="GO" id="GO:0046872">
    <property type="term" value="F:metal ion binding"/>
    <property type="evidence" value="ECO:0007669"/>
    <property type="project" value="UniProtKB-KW"/>
</dbReference>
<evidence type="ECO:0000313" key="6">
    <source>
        <dbReference type="EMBL" id="HJC38376.1"/>
    </source>
</evidence>
<feature type="domain" description="2Fe-2S ferredoxin-type" evidence="5">
    <location>
        <begin position="1"/>
        <end position="76"/>
    </location>
</feature>
<dbReference type="InterPro" id="IPR012675">
    <property type="entry name" value="Beta-grasp_dom_sf"/>
</dbReference>
<dbReference type="PANTHER" id="PTHR44379">
    <property type="entry name" value="OXIDOREDUCTASE WITH IRON-SULFUR SUBUNIT"/>
    <property type="match status" value="1"/>
</dbReference>
<organism evidence="6 7">
    <name type="scientific">Candidatus Mediterraneibacter faecigallinarum</name>
    <dbReference type="NCBI Taxonomy" id="2838669"/>
    <lineage>
        <taxon>Bacteria</taxon>
        <taxon>Bacillati</taxon>
        <taxon>Bacillota</taxon>
        <taxon>Clostridia</taxon>
        <taxon>Lachnospirales</taxon>
        <taxon>Lachnospiraceae</taxon>
        <taxon>Mediterraneibacter</taxon>
    </lineage>
</organism>
<comment type="caution">
    <text evidence="6">The sequence shown here is derived from an EMBL/GenBank/DDBJ whole genome shotgun (WGS) entry which is preliminary data.</text>
</comment>
<sequence length="154" mass="16891">MEVQFILNKKQVKVDVGPDAVLLNVLRDLGCKSVKCGCETTNCGLCTVWIDGKSRLSCSILAVSVGGHEITTLEGVEKEAAEFGRFLADEGAEQCGFCSPGFIMNVLAMVRELEDPDIEEIKEYLAGNLCRCTGYMGQLRAIQKYLAYRKEARG</sequence>
<dbReference type="InterPro" id="IPR036884">
    <property type="entry name" value="2Fe-2S-bd_dom_sf"/>
</dbReference>
<evidence type="ECO:0000256" key="2">
    <source>
        <dbReference type="ARBA" id="ARBA00022723"/>
    </source>
</evidence>
<gene>
    <name evidence="6" type="ORF">H9757_04855</name>
</gene>
<dbReference type="GO" id="GO:0016491">
    <property type="term" value="F:oxidoreductase activity"/>
    <property type="evidence" value="ECO:0007669"/>
    <property type="project" value="InterPro"/>
</dbReference>
<dbReference type="GO" id="GO:0051537">
    <property type="term" value="F:2 iron, 2 sulfur cluster binding"/>
    <property type="evidence" value="ECO:0007669"/>
    <property type="project" value="UniProtKB-KW"/>
</dbReference>